<name>A0ABR1V9I7_9PEZI</name>
<accession>A0ABR1V9I7</accession>
<gene>
    <name evidence="2" type="ORF">PG996_006969</name>
</gene>
<proteinExistence type="predicted"/>
<evidence type="ECO:0000256" key="1">
    <source>
        <dbReference type="SAM" id="Phobius"/>
    </source>
</evidence>
<evidence type="ECO:0000313" key="2">
    <source>
        <dbReference type="EMBL" id="KAK8067857.1"/>
    </source>
</evidence>
<feature type="transmembrane region" description="Helical" evidence="1">
    <location>
        <begin position="38"/>
        <end position="57"/>
    </location>
</feature>
<sequence>MSLPVGLSDGLSGEGPVLIMLKLWEAMIRPAMVFGDSFILQLMSLFGAMTVSYYYIFSITYPDILIQTCHLTPARTGPTFIASTVGLIADTLVCSSVIDGIYMRLRAANDGVALPEFTGGYVSSRLQAKMHSYTKDWRLEETEAPWQTPVLYSPCFSNRSESRRRMAEPYWDDRSPLITLAASTQLPLGGVRGGDELSYTVMTLT</sequence>
<keyword evidence="1" id="KW-0472">Membrane</keyword>
<reference evidence="2 3" key="1">
    <citation type="submission" date="2023-01" db="EMBL/GenBank/DDBJ databases">
        <title>Analysis of 21 Apiospora genomes using comparative genomics revels a genus with tremendous synthesis potential of carbohydrate active enzymes and secondary metabolites.</title>
        <authorList>
            <person name="Sorensen T."/>
        </authorList>
    </citation>
    <scope>NUCLEOTIDE SEQUENCE [LARGE SCALE GENOMIC DNA]</scope>
    <source>
        <strain evidence="2 3">CBS 83171</strain>
    </source>
</reference>
<evidence type="ECO:0000313" key="3">
    <source>
        <dbReference type="Proteomes" id="UP001446871"/>
    </source>
</evidence>
<keyword evidence="3" id="KW-1185">Reference proteome</keyword>
<dbReference type="Proteomes" id="UP001446871">
    <property type="component" value="Unassembled WGS sequence"/>
</dbReference>
<keyword evidence="1" id="KW-0812">Transmembrane</keyword>
<organism evidence="2 3">
    <name type="scientific">Apiospora saccharicola</name>
    <dbReference type="NCBI Taxonomy" id="335842"/>
    <lineage>
        <taxon>Eukaryota</taxon>
        <taxon>Fungi</taxon>
        <taxon>Dikarya</taxon>
        <taxon>Ascomycota</taxon>
        <taxon>Pezizomycotina</taxon>
        <taxon>Sordariomycetes</taxon>
        <taxon>Xylariomycetidae</taxon>
        <taxon>Amphisphaeriales</taxon>
        <taxon>Apiosporaceae</taxon>
        <taxon>Apiospora</taxon>
    </lineage>
</organism>
<dbReference type="EMBL" id="JAQQWM010000004">
    <property type="protein sequence ID" value="KAK8067857.1"/>
    <property type="molecule type" value="Genomic_DNA"/>
</dbReference>
<protein>
    <submittedName>
        <fullName evidence="2">MFS general substrate transporter</fullName>
    </submittedName>
</protein>
<comment type="caution">
    <text evidence="2">The sequence shown here is derived from an EMBL/GenBank/DDBJ whole genome shotgun (WGS) entry which is preliminary data.</text>
</comment>
<keyword evidence="1" id="KW-1133">Transmembrane helix</keyword>